<dbReference type="GO" id="GO:0005524">
    <property type="term" value="F:ATP binding"/>
    <property type="evidence" value="ECO:0007669"/>
    <property type="project" value="UniProtKB-KW"/>
</dbReference>
<dbReference type="GO" id="GO:0016020">
    <property type="term" value="C:membrane"/>
    <property type="evidence" value="ECO:0007669"/>
    <property type="project" value="InterPro"/>
</dbReference>
<dbReference type="Pfam" id="PF03412">
    <property type="entry name" value="Peptidase_C39"/>
    <property type="match status" value="1"/>
</dbReference>
<dbReference type="EMBL" id="AMCI01001065">
    <property type="protein sequence ID" value="EJX06765.1"/>
    <property type="molecule type" value="Genomic_DNA"/>
</dbReference>
<evidence type="ECO:0000313" key="2">
    <source>
        <dbReference type="EMBL" id="EJX06765.1"/>
    </source>
</evidence>
<keyword evidence="2" id="KW-0067">ATP-binding</keyword>
<dbReference type="InterPro" id="IPR005074">
    <property type="entry name" value="Peptidase_C39"/>
</dbReference>
<dbReference type="AlphaFoldDB" id="J9H0E5"/>
<dbReference type="Gene3D" id="3.90.70.10">
    <property type="entry name" value="Cysteine proteinases"/>
    <property type="match status" value="1"/>
</dbReference>
<dbReference type="GO" id="GO:0006508">
    <property type="term" value="P:proteolysis"/>
    <property type="evidence" value="ECO:0007669"/>
    <property type="project" value="InterPro"/>
</dbReference>
<comment type="caution">
    <text evidence="2">The sequence shown here is derived from an EMBL/GenBank/DDBJ whole genome shotgun (WGS) entry which is preliminary data.</text>
</comment>
<accession>J9H0E5</accession>
<keyword evidence="2" id="KW-0547">Nucleotide-binding</keyword>
<name>J9H0E5_9ZZZZ</name>
<sequence length="97" mass="11307">MIAKFYGKVYSAEMLRKRCFISREGVSMLGICDAAESIGFRTVSVQITFRQLAEDALFPCILHRYQNHFIVCYGVDRRRRGGKENYYCCPVKHLYPN</sequence>
<evidence type="ECO:0000259" key="1">
    <source>
        <dbReference type="Pfam" id="PF03412"/>
    </source>
</evidence>
<feature type="domain" description="Peptidase C39" evidence="1">
    <location>
        <begin position="1"/>
        <end position="78"/>
    </location>
</feature>
<protein>
    <submittedName>
        <fullName evidence="2">ABC transporter ATP-binding protein</fullName>
    </submittedName>
</protein>
<proteinExistence type="predicted"/>
<organism evidence="2">
    <name type="scientific">gut metagenome</name>
    <dbReference type="NCBI Taxonomy" id="749906"/>
    <lineage>
        <taxon>unclassified sequences</taxon>
        <taxon>metagenomes</taxon>
        <taxon>organismal metagenomes</taxon>
    </lineage>
</organism>
<dbReference type="GO" id="GO:0008233">
    <property type="term" value="F:peptidase activity"/>
    <property type="evidence" value="ECO:0007669"/>
    <property type="project" value="InterPro"/>
</dbReference>
<reference evidence="2" key="1">
    <citation type="journal article" date="2012" name="PLoS ONE">
        <title>Gene sets for utilization of primary and secondary nutrition supplies in the distal gut of endangered iberian lynx.</title>
        <authorList>
            <person name="Alcaide M."/>
            <person name="Messina E."/>
            <person name="Richter M."/>
            <person name="Bargiela R."/>
            <person name="Peplies J."/>
            <person name="Huws S.A."/>
            <person name="Newbold C.J."/>
            <person name="Golyshin P.N."/>
            <person name="Simon M.A."/>
            <person name="Lopez G."/>
            <person name="Yakimov M.M."/>
            <person name="Ferrer M."/>
        </authorList>
    </citation>
    <scope>NUCLEOTIDE SEQUENCE</scope>
</reference>
<gene>
    <name evidence="2" type="ORF">EVA_05127</name>
</gene>